<organism evidence="7 8">
    <name type="scientific">Clathrospora elynae</name>
    <dbReference type="NCBI Taxonomy" id="706981"/>
    <lineage>
        <taxon>Eukaryota</taxon>
        <taxon>Fungi</taxon>
        <taxon>Dikarya</taxon>
        <taxon>Ascomycota</taxon>
        <taxon>Pezizomycotina</taxon>
        <taxon>Dothideomycetes</taxon>
        <taxon>Pleosporomycetidae</taxon>
        <taxon>Pleosporales</taxon>
        <taxon>Diademaceae</taxon>
        <taxon>Clathrospora</taxon>
    </lineage>
</organism>
<reference evidence="7" key="1">
    <citation type="journal article" date="2020" name="Stud. Mycol.">
        <title>101 Dothideomycetes genomes: a test case for predicting lifestyles and emergence of pathogens.</title>
        <authorList>
            <person name="Haridas S."/>
            <person name="Albert R."/>
            <person name="Binder M."/>
            <person name="Bloem J."/>
            <person name="Labutti K."/>
            <person name="Salamov A."/>
            <person name="Andreopoulos B."/>
            <person name="Baker S."/>
            <person name="Barry K."/>
            <person name="Bills G."/>
            <person name="Bluhm B."/>
            <person name="Cannon C."/>
            <person name="Castanera R."/>
            <person name="Culley D."/>
            <person name="Daum C."/>
            <person name="Ezra D."/>
            <person name="Gonzalez J."/>
            <person name="Henrissat B."/>
            <person name="Kuo A."/>
            <person name="Liang C."/>
            <person name="Lipzen A."/>
            <person name="Lutzoni F."/>
            <person name="Magnuson J."/>
            <person name="Mondo S."/>
            <person name="Nolan M."/>
            <person name="Ohm R."/>
            <person name="Pangilinan J."/>
            <person name="Park H.-J."/>
            <person name="Ramirez L."/>
            <person name="Alfaro M."/>
            <person name="Sun H."/>
            <person name="Tritt A."/>
            <person name="Yoshinaga Y."/>
            <person name="Zwiers L.-H."/>
            <person name="Turgeon B."/>
            <person name="Goodwin S."/>
            <person name="Spatafora J."/>
            <person name="Crous P."/>
            <person name="Grigoriev I."/>
        </authorList>
    </citation>
    <scope>NUCLEOTIDE SEQUENCE</scope>
    <source>
        <strain evidence="7">CBS 161.51</strain>
    </source>
</reference>
<dbReference type="PANTHER" id="PTHR45649">
    <property type="entry name" value="AMINO-ACID PERMEASE BAT1"/>
    <property type="match status" value="1"/>
</dbReference>
<feature type="transmembrane region" description="Helical" evidence="6">
    <location>
        <begin position="454"/>
        <end position="474"/>
    </location>
</feature>
<keyword evidence="5 6" id="KW-0472">Membrane</keyword>
<keyword evidence="4 6" id="KW-1133">Transmembrane helix</keyword>
<evidence type="ECO:0000313" key="8">
    <source>
        <dbReference type="Proteomes" id="UP000800038"/>
    </source>
</evidence>
<proteinExistence type="predicted"/>
<dbReference type="OrthoDB" id="3257095at2759"/>
<feature type="transmembrane region" description="Helical" evidence="6">
    <location>
        <begin position="283"/>
        <end position="308"/>
    </location>
</feature>
<keyword evidence="8" id="KW-1185">Reference proteome</keyword>
<protein>
    <submittedName>
        <fullName evidence="7">Amino acid transporter-like protein</fullName>
    </submittedName>
</protein>
<accession>A0A6A5S4L4</accession>
<evidence type="ECO:0000256" key="2">
    <source>
        <dbReference type="ARBA" id="ARBA00022448"/>
    </source>
</evidence>
<feature type="transmembrane region" description="Helical" evidence="6">
    <location>
        <begin position="410"/>
        <end position="434"/>
    </location>
</feature>
<keyword evidence="2" id="KW-0813">Transport</keyword>
<evidence type="ECO:0000256" key="3">
    <source>
        <dbReference type="ARBA" id="ARBA00022692"/>
    </source>
</evidence>
<dbReference type="Pfam" id="PF13520">
    <property type="entry name" value="AA_permease_2"/>
    <property type="match status" value="1"/>
</dbReference>
<evidence type="ECO:0000256" key="6">
    <source>
        <dbReference type="SAM" id="Phobius"/>
    </source>
</evidence>
<dbReference type="GO" id="GO:0022857">
    <property type="term" value="F:transmembrane transporter activity"/>
    <property type="evidence" value="ECO:0007669"/>
    <property type="project" value="InterPro"/>
</dbReference>
<dbReference type="Gene3D" id="1.20.1740.10">
    <property type="entry name" value="Amino acid/polyamine transporter I"/>
    <property type="match status" value="1"/>
</dbReference>
<feature type="transmembrane region" description="Helical" evidence="6">
    <location>
        <begin position="384"/>
        <end position="404"/>
    </location>
</feature>
<dbReference type="Proteomes" id="UP000800038">
    <property type="component" value="Unassembled WGS sequence"/>
</dbReference>
<dbReference type="PANTHER" id="PTHR45649:SF1">
    <property type="entry name" value="TRANSPORTER, PUTATIVE (EUROFUNG)-RELATED"/>
    <property type="match status" value="1"/>
</dbReference>
<name>A0A6A5S4L4_9PLEO</name>
<evidence type="ECO:0000256" key="4">
    <source>
        <dbReference type="ARBA" id="ARBA00022989"/>
    </source>
</evidence>
<feature type="transmembrane region" description="Helical" evidence="6">
    <location>
        <begin position="486"/>
        <end position="506"/>
    </location>
</feature>
<dbReference type="EMBL" id="ML976252">
    <property type="protein sequence ID" value="KAF1935601.1"/>
    <property type="molecule type" value="Genomic_DNA"/>
</dbReference>
<evidence type="ECO:0000256" key="1">
    <source>
        <dbReference type="ARBA" id="ARBA00004141"/>
    </source>
</evidence>
<gene>
    <name evidence="7" type="ORF">EJ02DRAFT_361102</name>
</gene>
<evidence type="ECO:0000313" key="7">
    <source>
        <dbReference type="EMBL" id="KAF1935601.1"/>
    </source>
</evidence>
<keyword evidence="3 6" id="KW-0812">Transmembrane</keyword>
<sequence length="532" mass="57793">MEGHAERKGAYSNTAMLDMEGKSNSRNSLNDEQILAHFGKRQQYKRNFGLVSILGLGCTLMLTWEGSVANLLPPLINGGPTGAIAAYPFVMFGVLCQVLVMAEMASMIPLSGGQYNWVAILAPESCANFLSYTTGWITVIAWQAACASVAWIDCTLILGIVSLNYPEYGMHMWHAVLVFWAVILLAVFVNTYLGRIFPSIEAMMLILHIVGFFAILIVLVYLAPKNSTDAVFKKFLNGGGFTSDAQSVLVGAVTLMYSFNGVDAATHMAEEIENASVVIPRAMILTVFINGLTGFGMLIAFCFCMGPLEDVLSSQFPYPFMITLANITDSMAATTILSAVIIVTGISGCIGLMASASRMLWAFAREDGVPLSRFVSRIEPRTALPLYSIGVTATISILLALIPLGSTTAFYALTGLTVGGFYSSFMISASVMLWRRLVTPSTSIAWGPFRLGKLGVPITLLALLYSFIGWFFSFWPPTALVTVKTFNWSLVVYFGVMILSMAYYGVSARHTYTGPKMEIGEVVRKESDSARS</sequence>
<dbReference type="AlphaFoldDB" id="A0A6A5S4L4"/>
<feature type="transmembrane region" description="Helical" evidence="6">
    <location>
        <begin position="205"/>
        <end position="223"/>
    </location>
</feature>
<dbReference type="GO" id="GO:0016020">
    <property type="term" value="C:membrane"/>
    <property type="evidence" value="ECO:0007669"/>
    <property type="project" value="UniProtKB-SubCell"/>
</dbReference>
<feature type="transmembrane region" description="Helical" evidence="6">
    <location>
        <begin position="172"/>
        <end position="193"/>
    </location>
</feature>
<dbReference type="InterPro" id="IPR002293">
    <property type="entry name" value="AA/rel_permease1"/>
</dbReference>
<evidence type="ECO:0000256" key="5">
    <source>
        <dbReference type="ARBA" id="ARBA00023136"/>
    </source>
</evidence>
<feature type="transmembrane region" description="Helical" evidence="6">
    <location>
        <begin position="47"/>
        <end position="64"/>
    </location>
</feature>
<feature type="transmembrane region" description="Helical" evidence="6">
    <location>
        <begin position="84"/>
        <end position="108"/>
    </location>
</feature>
<comment type="subcellular location">
    <subcellularLocation>
        <location evidence="1">Membrane</location>
        <topology evidence="1">Multi-pass membrane protein</topology>
    </subcellularLocation>
</comment>
<dbReference type="PIRSF" id="PIRSF006060">
    <property type="entry name" value="AA_transporter"/>
    <property type="match status" value="1"/>
</dbReference>
<feature type="transmembrane region" description="Helical" evidence="6">
    <location>
        <begin position="129"/>
        <end position="152"/>
    </location>
</feature>
<feature type="transmembrane region" description="Helical" evidence="6">
    <location>
        <begin position="336"/>
        <end position="363"/>
    </location>
</feature>